<dbReference type="Proteomes" id="UP000789739">
    <property type="component" value="Unassembled WGS sequence"/>
</dbReference>
<evidence type="ECO:0000256" key="5">
    <source>
        <dbReference type="SAM" id="Phobius"/>
    </source>
</evidence>
<name>A0A9N9B0F0_9GLOM</name>
<feature type="domain" description="Major facilitator superfamily (MFS) profile" evidence="6">
    <location>
        <begin position="37"/>
        <end position="431"/>
    </location>
</feature>
<feature type="transmembrane region" description="Helical" evidence="5">
    <location>
        <begin position="49"/>
        <end position="67"/>
    </location>
</feature>
<reference evidence="7" key="1">
    <citation type="submission" date="2021-06" db="EMBL/GenBank/DDBJ databases">
        <authorList>
            <person name="Kallberg Y."/>
            <person name="Tangrot J."/>
            <person name="Rosling A."/>
        </authorList>
    </citation>
    <scope>NUCLEOTIDE SEQUENCE</scope>
    <source>
        <strain evidence="7">BR232B</strain>
    </source>
</reference>
<dbReference type="PROSITE" id="PS00217">
    <property type="entry name" value="SUGAR_TRANSPORT_2"/>
    <property type="match status" value="1"/>
</dbReference>
<comment type="caution">
    <text evidence="7">The sequence shown here is derived from an EMBL/GenBank/DDBJ whole genome shotgun (WGS) entry which is preliminary data.</text>
</comment>
<dbReference type="PROSITE" id="PS50850">
    <property type="entry name" value="MFS"/>
    <property type="match status" value="1"/>
</dbReference>
<dbReference type="OrthoDB" id="433512at2759"/>
<organism evidence="7 8">
    <name type="scientific">Paraglomus brasilianum</name>
    <dbReference type="NCBI Taxonomy" id="144538"/>
    <lineage>
        <taxon>Eukaryota</taxon>
        <taxon>Fungi</taxon>
        <taxon>Fungi incertae sedis</taxon>
        <taxon>Mucoromycota</taxon>
        <taxon>Glomeromycotina</taxon>
        <taxon>Glomeromycetes</taxon>
        <taxon>Paraglomerales</taxon>
        <taxon>Paraglomeraceae</taxon>
        <taxon>Paraglomus</taxon>
    </lineage>
</organism>
<feature type="transmembrane region" description="Helical" evidence="5">
    <location>
        <begin position="372"/>
        <end position="392"/>
    </location>
</feature>
<keyword evidence="4 5" id="KW-0472">Membrane</keyword>
<evidence type="ECO:0000313" key="8">
    <source>
        <dbReference type="Proteomes" id="UP000789739"/>
    </source>
</evidence>
<evidence type="ECO:0000313" key="7">
    <source>
        <dbReference type="EMBL" id="CAG8551337.1"/>
    </source>
</evidence>
<evidence type="ECO:0000259" key="6">
    <source>
        <dbReference type="PROSITE" id="PS50850"/>
    </source>
</evidence>
<dbReference type="InterPro" id="IPR020846">
    <property type="entry name" value="MFS_dom"/>
</dbReference>
<sequence>MTSHQVEESSQIDLDEKRRAALAEIDNAKFGWFHIRTIVVTGVGFFTDAYDLFAINFVTAMLGYVYYSSAKNTLPTNLELGIKISAQCGTFVGQLLFGWLGDLWGRKRMYGIELMIMIIATLGSALSAESFAVSVSGVLILWRVILGVGIGGDYPMSAVISSEFANRKRRGAMIGAVFAMQGFATDIAVVLGKKKQEDREIIEEGENIPDVEAPKHSWQDFKEYFGKWENGKILLGTSLSWFLLDIAFYGIGLNNSIILTNIGYAKSSDPFKSLWNISIGNILIAVLGTVPGYWFTVFLVDVWGRKPIQFMGFGVLTVLFLILGVAYKKILDTSTALFIVIFALCQFFQNFGPNTTTFIIPGEVFPTRYRSTGHGISAASGKLGAIISQVGFLRLKDIGGKDAYVDKVIIIFAPIMFLGVLTTFLIPETKDRSLEDLSNEKQVGFVSTKRKSSTNEKKV</sequence>
<dbReference type="PROSITE" id="PS00216">
    <property type="entry name" value="SUGAR_TRANSPORT_1"/>
    <property type="match status" value="1"/>
</dbReference>
<feature type="transmembrane region" description="Helical" evidence="5">
    <location>
        <begin position="334"/>
        <end position="352"/>
    </location>
</feature>
<dbReference type="EMBL" id="CAJVPI010000572">
    <property type="protein sequence ID" value="CAG8551337.1"/>
    <property type="molecule type" value="Genomic_DNA"/>
</dbReference>
<evidence type="ECO:0000256" key="4">
    <source>
        <dbReference type="ARBA" id="ARBA00023136"/>
    </source>
</evidence>
<feature type="transmembrane region" description="Helical" evidence="5">
    <location>
        <begin position="140"/>
        <end position="160"/>
    </location>
</feature>
<dbReference type="InterPro" id="IPR036259">
    <property type="entry name" value="MFS_trans_sf"/>
</dbReference>
<dbReference type="Pfam" id="PF00083">
    <property type="entry name" value="Sugar_tr"/>
    <property type="match status" value="2"/>
</dbReference>
<keyword evidence="3 5" id="KW-1133">Transmembrane helix</keyword>
<protein>
    <submittedName>
        <fullName evidence="7">963_t:CDS:1</fullName>
    </submittedName>
</protein>
<dbReference type="GO" id="GO:0016020">
    <property type="term" value="C:membrane"/>
    <property type="evidence" value="ECO:0007669"/>
    <property type="project" value="UniProtKB-SubCell"/>
</dbReference>
<evidence type="ECO:0000256" key="3">
    <source>
        <dbReference type="ARBA" id="ARBA00022989"/>
    </source>
</evidence>
<evidence type="ECO:0000256" key="2">
    <source>
        <dbReference type="ARBA" id="ARBA00022692"/>
    </source>
</evidence>
<feature type="transmembrane region" description="Helical" evidence="5">
    <location>
        <begin position="110"/>
        <end position="128"/>
    </location>
</feature>
<dbReference type="Gene3D" id="1.20.1250.20">
    <property type="entry name" value="MFS general substrate transporter like domains"/>
    <property type="match status" value="1"/>
</dbReference>
<accession>A0A9N9B0F0</accession>
<proteinExistence type="predicted"/>
<dbReference type="CDD" id="cd17364">
    <property type="entry name" value="MFS_PhT"/>
    <property type="match status" value="1"/>
</dbReference>
<feature type="transmembrane region" description="Helical" evidence="5">
    <location>
        <begin position="172"/>
        <end position="191"/>
    </location>
</feature>
<feature type="transmembrane region" description="Helical" evidence="5">
    <location>
        <begin position="274"/>
        <end position="296"/>
    </location>
</feature>
<feature type="transmembrane region" description="Helical" evidence="5">
    <location>
        <begin position="233"/>
        <end position="253"/>
    </location>
</feature>
<keyword evidence="8" id="KW-1185">Reference proteome</keyword>
<dbReference type="SUPFAM" id="SSF103473">
    <property type="entry name" value="MFS general substrate transporter"/>
    <property type="match status" value="1"/>
</dbReference>
<dbReference type="PANTHER" id="PTHR24064">
    <property type="entry name" value="SOLUTE CARRIER FAMILY 22 MEMBER"/>
    <property type="match status" value="1"/>
</dbReference>
<feature type="transmembrane region" description="Helical" evidence="5">
    <location>
        <begin position="308"/>
        <end position="327"/>
    </location>
</feature>
<keyword evidence="2 5" id="KW-0812">Transmembrane</keyword>
<evidence type="ECO:0000256" key="1">
    <source>
        <dbReference type="ARBA" id="ARBA00004141"/>
    </source>
</evidence>
<dbReference type="GO" id="GO:0022857">
    <property type="term" value="F:transmembrane transporter activity"/>
    <property type="evidence" value="ECO:0007669"/>
    <property type="project" value="InterPro"/>
</dbReference>
<dbReference type="AlphaFoldDB" id="A0A9N9B0F0"/>
<gene>
    <name evidence="7" type="ORF">PBRASI_LOCUS5105</name>
</gene>
<dbReference type="InterPro" id="IPR005829">
    <property type="entry name" value="Sugar_transporter_CS"/>
</dbReference>
<feature type="transmembrane region" description="Helical" evidence="5">
    <location>
        <begin position="404"/>
        <end position="426"/>
    </location>
</feature>
<comment type="subcellular location">
    <subcellularLocation>
        <location evidence="1">Membrane</location>
        <topology evidence="1">Multi-pass membrane protein</topology>
    </subcellularLocation>
</comment>
<dbReference type="InterPro" id="IPR005828">
    <property type="entry name" value="MFS_sugar_transport-like"/>
</dbReference>